<evidence type="ECO:0000256" key="4">
    <source>
        <dbReference type="ARBA" id="ARBA00023038"/>
    </source>
</evidence>
<organism evidence="7 8">
    <name type="scientific">Chytriomyces confervae</name>
    <dbReference type="NCBI Taxonomy" id="246404"/>
    <lineage>
        <taxon>Eukaryota</taxon>
        <taxon>Fungi</taxon>
        <taxon>Fungi incertae sedis</taxon>
        <taxon>Chytridiomycota</taxon>
        <taxon>Chytridiomycota incertae sedis</taxon>
        <taxon>Chytridiomycetes</taxon>
        <taxon>Chytridiales</taxon>
        <taxon>Chytriomycetaceae</taxon>
        <taxon>Chytriomyces</taxon>
    </lineage>
</organism>
<comment type="caution">
    <text evidence="7">The sequence shown here is derived from an EMBL/GenBank/DDBJ whole genome shotgun (WGS) entry which is preliminary data.</text>
</comment>
<name>A0A507FH96_9FUNG</name>
<evidence type="ECO:0000313" key="7">
    <source>
        <dbReference type="EMBL" id="TPX75005.1"/>
    </source>
</evidence>
<evidence type="ECO:0000256" key="2">
    <source>
        <dbReference type="ARBA" id="ARBA00022737"/>
    </source>
</evidence>
<evidence type="ECO:0000256" key="3">
    <source>
        <dbReference type="ARBA" id="ARBA00022833"/>
    </source>
</evidence>
<dbReference type="CDD" id="cd08368">
    <property type="entry name" value="LIM"/>
    <property type="match status" value="2"/>
</dbReference>
<keyword evidence="8" id="KW-1185">Reference proteome</keyword>
<protein>
    <recommendedName>
        <fullName evidence="6">LIM zinc-binding domain-containing protein</fullName>
    </recommendedName>
</protein>
<keyword evidence="3 5" id="KW-0862">Zinc</keyword>
<keyword evidence="1 5" id="KW-0479">Metal-binding</keyword>
<feature type="domain" description="LIM zinc-binding" evidence="6">
    <location>
        <begin position="51"/>
        <end position="116"/>
    </location>
</feature>
<dbReference type="PROSITE" id="PS00478">
    <property type="entry name" value="LIM_DOMAIN_1"/>
    <property type="match status" value="1"/>
</dbReference>
<dbReference type="Proteomes" id="UP000320333">
    <property type="component" value="Unassembled WGS sequence"/>
</dbReference>
<accession>A0A507FH96</accession>
<dbReference type="SMART" id="SM00132">
    <property type="entry name" value="LIM"/>
    <property type="match status" value="2"/>
</dbReference>
<dbReference type="SUPFAM" id="SSF57716">
    <property type="entry name" value="Glucocorticoid receptor-like (DNA-binding domain)"/>
    <property type="match status" value="1"/>
</dbReference>
<feature type="domain" description="LIM zinc-binding" evidence="6">
    <location>
        <begin position="151"/>
        <end position="217"/>
    </location>
</feature>
<dbReference type="GO" id="GO:0046872">
    <property type="term" value="F:metal ion binding"/>
    <property type="evidence" value="ECO:0007669"/>
    <property type="project" value="UniProtKB-KW"/>
</dbReference>
<dbReference type="InterPro" id="IPR001781">
    <property type="entry name" value="Znf_LIM"/>
</dbReference>
<sequence>MAAVLPPEPTTLNAPASVVTSSAAAAAAKIAVILERHERDMTMIHHPEFRGHCESCNDAVLGSDGVSYKFDNLTRYYHQKCFRCHICTQSLRDGGEFFLHVGNPHCIACYQEKVLGCCDACGKVLMSQQGVLRARSKKFHPATCYVDMFVPNCGSCTKKILPDVEGQAVTTIDWKGKKYHAQCFGCVDCSKIFTDLKAYQIDGNLFCKNCHSIRTKKGTRVSVGSQQE</sequence>
<gene>
    <name evidence="7" type="ORF">CcCBS67573_g03716</name>
</gene>
<dbReference type="Pfam" id="PF00412">
    <property type="entry name" value="LIM"/>
    <property type="match status" value="2"/>
</dbReference>
<keyword evidence="2" id="KW-0677">Repeat</keyword>
<evidence type="ECO:0000313" key="8">
    <source>
        <dbReference type="Proteomes" id="UP000320333"/>
    </source>
</evidence>
<dbReference type="AlphaFoldDB" id="A0A507FH96"/>
<evidence type="ECO:0000256" key="5">
    <source>
        <dbReference type="PROSITE-ProRule" id="PRU00125"/>
    </source>
</evidence>
<evidence type="ECO:0000256" key="1">
    <source>
        <dbReference type="ARBA" id="ARBA00022723"/>
    </source>
</evidence>
<dbReference type="EMBL" id="QEAP01000099">
    <property type="protein sequence ID" value="TPX75005.1"/>
    <property type="molecule type" value="Genomic_DNA"/>
</dbReference>
<keyword evidence="4 5" id="KW-0440">LIM domain</keyword>
<evidence type="ECO:0000259" key="6">
    <source>
        <dbReference type="PROSITE" id="PS50023"/>
    </source>
</evidence>
<dbReference type="STRING" id="246404.A0A507FH96"/>
<dbReference type="OrthoDB" id="1112565at2759"/>
<dbReference type="PROSITE" id="PS50023">
    <property type="entry name" value="LIM_DOMAIN_2"/>
    <property type="match status" value="2"/>
</dbReference>
<dbReference type="Gene3D" id="2.10.110.10">
    <property type="entry name" value="Cysteine Rich Protein"/>
    <property type="match status" value="2"/>
</dbReference>
<proteinExistence type="predicted"/>
<reference evidence="7 8" key="1">
    <citation type="journal article" date="2019" name="Sci. Rep.">
        <title>Comparative genomics of chytrid fungi reveal insights into the obligate biotrophic and pathogenic lifestyle of Synchytrium endobioticum.</title>
        <authorList>
            <person name="van de Vossenberg B.T.L.H."/>
            <person name="Warris S."/>
            <person name="Nguyen H.D.T."/>
            <person name="van Gent-Pelzer M.P.E."/>
            <person name="Joly D.L."/>
            <person name="van de Geest H.C."/>
            <person name="Bonants P.J.M."/>
            <person name="Smith D.S."/>
            <person name="Levesque C.A."/>
            <person name="van der Lee T.A.J."/>
        </authorList>
    </citation>
    <scope>NUCLEOTIDE SEQUENCE [LARGE SCALE GENOMIC DNA]</scope>
    <source>
        <strain evidence="7 8">CBS 675.73</strain>
    </source>
</reference>
<dbReference type="PANTHER" id="PTHR24207">
    <property type="entry name" value="ZYX102 PROTEIN"/>
    <property type="match status" value="1"/>
</dbReference>
<dbReference type="PANTHER" id="PTHR24207:SF2">
    <property type="entry name" value="ZYX102 PROTEIN"/>
    <property type="match status" value="1"/>
</dbReference>